<feature type="compositionally biased region" description="Basic and acidic residues" evidence="1">
    <location>
        <begin position="94"/>
        <end position="105"/>
    </location>
</feature>
<accession>A0A921ZWW6</accession>
<dbReference type="GO" id="GO:0003677">
    <property type="term" value="F:DNA binding"/>
    <property type="evidence" value="ECO:0007669"/>
    <property type="project" value="InterPro"/>
</dbReference>
<feature type="region of interest" description="Disordered" evidence="1">
    <location>
        <begin position="94"/>
        <end position="119"/>
    </location>
</feature>
<comment type="caution">
    <text evidence="3">The sequence shown here is derived from an EMBL/GenBank/DDBJ whole genome shotgun (WGS) entry which is preliminary data.</text>
</comment>
<protein>
    <recommendedName>
        <fullName evidence="2">BEN domain-containing protein</fullName>
    </recommendedName>
</protein>
<organism evidence="3 4">
    <name type="scientific">Manduca sexta</name>
    <name type="common">Tobacco hawkmoth</name>
    <name type="synonym">Tobacco hornworm</name>
    <dbReference type="NCBI Taxonomy" id="7130"/>
    <lineage>
        <taxon>Eukaryota</taxon>
        <taxon>Metazoa</taxon>
        <taxon>Ecdysozoa</taxon>
        <taxon>Arthropoda</taxon>
        <taxon>Hexapoda</taxon>
        <taxon>Insecta</taxon>
        <taxon>Pterygota</taxon>
        <taxon>Neoptera</taxon>
        <taxon>Endopterygota</taxon>
        <taxon>Lepidoptera</taxon>
        <taxon>Glossata</taxon>
        <taxon>Ditrysia</taxon>
        <taxon>Bombycoidea</taxon>
        <taxon>Sphingidae</taxon>
        <taxon>Sphinginae</taxon>
        <taxon>Sphingini</taxon>
        <taxon>Manduca</taxon>
    </lineage>
</organism>
<dbReference type="AlphaFoldDB" id="A0A921ZWW6"/>
<dbReference type="Proteomes" id="UP000791440">
    <property type="component" value="Unassembled WGS sequence"/>
</dbReference>
<dbReference type="EMBL" id="JH669592">
    <property type="protein sequence ID" value="KAG6465583.1"/>
    <property type="molecule type" value="Genomic_DNA"/>
</dbReference>
<evidence type="ECO:0000313" key="4">
    <source>
        <dbReference type="Proteomes" id="UP000791440"/>
    </source>
</evidence>
<sequence>MSTRYNIVKLTYSKGRASKYTIVPESWMVIRHSTDKRAVIVLPAEDASIEDCVKKNEKPAADWKRHLCDVLAVTDTFDDAVIAVLQYETDDLLTKDDEGNTHQDSETTEENSSSIELPSLEEYSENSAAKYIYPKPPPGFDENDTRWTLRHRQPGPGLVELVVNSKVFVEEKKLQAFTEIAGTSKYLTQTLMDLIFKREALSFCTYSQKKYRLDSPALNALLDYVKRVASVNGWEEIDIIDFNDWVGQKMKNTKRNLPASYNIAPRNRVELMKRRIQARWDNIEDGITLYKSNNS</sequence>
<evidence type="ECO:0000256" key="1">
    <source>
        <dbReference type="SAM" id="MobiDB-lite"/>
    </source>
</evidence>
<proteinExistence type="predicted"/>
<dbReference type="PROSITE" id="PS51457">
    <property type="entry name" value="BEN"/>
    <property type="match status" value="1"/>
</dbReference>
<reference evidence="3" key="1">
    <citation type="journal article" date="2016" name="Insect Biochem. Mol. Biol.">
        <title>Multifaceted biological insights from a draft genome sequence of the tobacco hornworm moth, Manduca sexta.</title>
        <authorList>
            <person name="Kanost M.R."/>
            <person name="Arrese E.L."/>
            <person name="Cao X."/>
            <person name="Chen Y.R."/>
            <person name="Chellapilla S."/>
            <person name="Goldsmith M.R."/>
            <person name="Grosse-Wilde E."/>
            <person name="Heckel D.G."/>
            <person name="Herndon N."/>
            <person name="Jiang H."/>
            <person name="Papanicolaou A."/>
            <person name="Qu J."/>
            <person name="Soulages J.L."/>
            <person name="Vogel H."/>
            <person name="Walters J."/>
            <person name="Waterhouse R.M."/>
            <person name="Ahn S.J."/>
            <person name="Almeida F.C."/>
            <person name="An C."/>
            <person name="Aqrawi P."/>
            <person name="Bretschneider A."/>
            <person name="Bryant W.B."/>
            <person name="Bucks S."/>
            <person name="Chao H."/>
            <person name="Chevignon G."/>
            <person name="Christen J.M."/>
            <person name="Clarke D.F."/>
            <person name="Dittmer N.T."/>
            <person name="Ferguson L.C.F."/>
            <person name="Garavelou S."/>
            <person name="Gordon K.H.J."/>
            <person name="Gunaratna R.T."/>
            <person name="Han Y."/>
            <person name="Hauser F."/>
            <person name="He Y."/>
            <person name="Heidel-Fischer H."/>
            <person name="Hirsh A."/>
            <person name="Hu Y."/>
            <person name="Jiang H."/>
            <person name="Kalra D."/>
            <person name="Klinner C."/>
            <person name="Konig C."/>
            <person name="Kovar C."/>
            <person name="Kroll A.R."/>
            <person name="Kuwar S.S."/>
            <person name="Lee S.L."/>
            <person name="Lehman R."/>
            <person name="Li K."/>
            <person name="Li Z."/>
            <person name="Liang H."/>
            <person name="Lovelace S."/>
            <person name="Lu Z."/>
            <person name="Mansfield J.H."/>
            <person name="McCulloch K.J."/>
            <person name="Mathew T."/>
            <person name="Morton B."/>
            <person name="Muzny D.M."/>
            <person name="Neunemann D."/>
            <person name="Ongeri F."/>
            <person name="Pauchet Y."/>
            <person name="Pu L.L."/>
            <person name="Pyrousis I."/>
            <person name="Rao X.J."/>
            <person name="Redding A."/>
            <person name="Roesel C."/>
            <person name="Sanchez-Gracia A."/>
            <person name="Schaack S."/>
            <person name="Shukla A."/>
            <person name="Tetreau G."/>
            <person name="Wang Y."/>
            <person name="Xiong G.H."/>
            <person name="Traut W."/>
            <person name="Walsh T.K."/>
            <person name="Worley K.C."/>
            <person name="Wu D."/>
            <person name="Wu W."/>
            <person name="Wu Y.Q."/>
            <person name="Zhang X."/>
            <person name="Zou Z."/>
            <person name="Zucker H."/>
            <person name="Briscoe A.D."/>
            <person name="Burmester T."/>
            <person name="Clem R.J."/>
            <person name="Feyereisen R."/>
            <person name="Grimmelikhuijzen C.J.P."/>
            <person name="Hamodrakas S.J."/>
            <person name="Hansson B.S."/>
            <person name="Huguet E."/>
            <person name="Jermiin L.S."/>
            <person name="Lan Q."/>
            <person name="Lehman H.K."/>
            <person name="Lorenzen M."/>
            <person name="Merzendorfer H."/>
            <person name="Michalopoulos I."/>
            <person name="Morton D.B."/>
            <person name="Muthukrishnan S."/>
            <person name="Oakeshott J.G."/>
            <person name="Palmer W."/>
            <person name="Park Y."/>
            <person name="Passarelli A.L."/>
            <person name="Rozas J."/>
            <person name="Schwartz L.M."/>
            <person name="Smith W."/>
            <person name="Southgate A."/>
            <person name="Vilcinskas A."/>
            <person name="Vogt R."/>
            <person name="Wang P."/>
            <person name="Werren J."/>
            <person name="Yu X.Q."/>
            <person name="Zhou J.J."/>
            <person name="Brown S.J."/>
            <person name="Scherer S.E."/>
            <person name="Richards S."/>
            <person name="Blissard G.W."/>
        </authorList>
    </citation>
    <scope>NUCLEOTIDE SEQUENCE</scope>
</reference>
<name>A0A921ZWW6_MANSE</name>
<evidence type="ECO:0000259" key="2">
    <source>
        <dbReference type="PROSITE" id="PS51457"/>
    </source>
</evidence>
<feature type="domain" description="BEN" evidence="2">
    <location>
        <begin position="164"/>
        <end position="257"/>
    </location>
</feature>
<gene>
    <name evidence="3" type="ORF">O3G_MSEX015247</name>
</gene>
<evidence type="ECO:0000313" key="3">
    <source>
        <dbReference type="EMBL" id="KAG6465583.1"/>
    </source>
</evidence>
<keyword evidence="4" id="KW-1185">Reference proteome</keyword>
<dbReference type="InterPro" id="IPR018379">
    <property type="entry name" value="BEN_domain"/>
</dbReference>
<reference evidence="3" key="2">
    <citation type="submission" date="2020-12" db="EMBL/GenBank/DDBJ databases">
        <authorList>
            <person name="Kanost M."/>
        </authorList>
    </citation>
    <scope>NUCLEOTIDE SEQUENCE</scope>
</reference>